<protein>
    <submittedName>
        <fullName evidence="8">Phospholipase A2, group IVC (cytosolic, calcium-independent)</fullName>
    </submittedName>
</protein>
<dbReference type="GO" id="GO:0005938">
    <property type="term" value="C:cell cortex"/>
    <property type="evidence" value="ECO:0007669"/>
    <property type="project" value="Ensembl"/>
</dbReference>
<dbReference type="GO" id="GO:0046475">
    <property type="term" value="P:glycerophospholipid catabolic process"/>
    <property type="evidence" value="ECO:0007669"/>
    <property type="project" value="Ensembl"/>
</dbReference>
<dbReference type="SMART" id="SM00022">
    <property type="entry name" value="PLAc"/>
    <property type="match status" value="1"/>
</dbReference>
<evidence type="ECO:0000256" key="4">
    <source>
        <dbReference type="ARBA" id="ARBA00048373"/>
    </source>
</evidence>
<dbReference type="GO" id="GO:0036152">
    <property type="term" value="P:phosphatidylethanolamine acyl-chain remodeling"/>
    <property type="evidence" value="ECO:0007669"/>
    <property type="project" value="Ensembl"/>
</dbReference>
<keyword evidence="1 6" id="KW-0378">Hydrolase</keyword>
<dbReference type="GO" id="GO:0004622">
    <property type="term" value="F:phosphatidylcholine lysophospholipase activity"/>
    <property type="evidence" value="ECO:0007669"/>
    <property type="project" value="Ensembl"/>
</dbReference>
<evidence type="ECO:0000256" key="1">
    <source>
        <dbReference type="ARBA" id="ARBA00022801"/>
    </source>
</evidence>
<evidence type="ECO:0000256" key="3">
    <source>
        <dbReference type="ARBA" id="ARBA00023422"/>
    </source>
</evidence>
<organism evidence="8 9">
    <name type="scientific">Cricetulus griseus</name>
    <name type="common">Chinese hamster</name>
    <name type="synonym">Cricetulus barabensis griseus</name>
    <dbReference type="NCBI Taxonomy" id="10029"/>
    <lineage>
        <taxon>Eukaryota</taxon>
        <taxon>Metazoa</taxon>
        <taxon>Chordata</taxon>
        <taxon>Craniata</taxon>
        <taxon>Vertebrata</taxon>
        <taxon>Euteleostomi</taxon>
        <taxon>Mammalia</taxon>
        <taxon>Eutheria</taxon>
        <taxon>Euarchontoglires</taxon>
        <taxon>Glires</taxon>
        <taxon>Rodentia</taxon>
        <taxon>Myomorpha</taxon>
        <taxon>Muroidea</taxon>
        <taxon>Cricetidae</taxon>
        <taxon>Cricetinae</taxon>
        <taxon>Cricetulus</taxon>
    </lineage>
</organism>
<feature type="domain" description="PLA2c" evidence="7">
    <location>
        <begin position="7"/>
        <end position="586"/>
    </location>
</feature>
<accession>A0A8C2LSX1</accession>
<comment type="catalytic activity">
    <reaction evidence="4">
        <text>1-hexadecanoyl-2-(5Z,8Z,11Z,14Z-eicosatetraenoyl)-sn-glycero-3-phosphocholine + H2O = 1-hexadecanoyl-sn-glycero-3-phosphocholine + (5Z,8Z,11Z,14Z)-eicosatetraenoate + H(+)</text>
        <dbReference type="Rhea" id="RHEA:40427"/>
        <dbReference type="ChEBI" id="CHEBI:15377"/>
        <dbReference type="ChEBI" id="CHEBI:15378"/>
        <dbReference type="ChEBI" id="CHEBI:32395"/>
        <dbReference type="ChEBI" id="CHEBI:72998"/>
        <dbReference type="ChEBI" id="CHEBI:73003"/>
    </reaction>
    <physiologicalReaction direction="left-to-right" evidence="4">
        <dbReference type="Rhea" id="RHEA:40428"/>
    </physiologicalReaction>
</comment>
<dbReference type="InterPro" id="IPR016035">
    <property type="entry name" value="Acyl_Trfase/lysoPLipase"/>
</dbReference>
<evidence type="ECO:0000256" key="6">
    <source>
        <dbReference type="PROSITE-ProRule" id="PRU00555"/>
    </source>
</evidence>
<dbReference type="GO" id="GO:0005509">
    <property type="term" value="F:calcium ion binding"/>
    <property type="evidence" value="ECO:0007669"/>
    <property type="project" value="TreeGrafter"/>
</dbReference>
<dbReference type="GO" id="GO:0140042">
    <property type="term" value="P:lipid droplet formation"/>
    <property type="evidence" value="ECO:0007669"/>
    <property type="project" value="Ensembl"/>
</dbReference>
<dbReference type="GO" id="GO:0006663">
    <property type="term" value="P:platelet activating factor biosynthetic process"/>
    <property type="evidence" value="ECO:0007669"/>
    <property type="project" value="Ensembl"/>
</dbReference>
<dbReference type="SUPFAM" id="SSF52151">
    <property type="entry name" value="FabD/lysophospholipase-like"/>
    <property type="match status" value="1"/>
</dbReference>
<dbReference type="GO" id="GO:0005654">
    <property type="term" value="C:nucleoplasm"/>
    <property type="evidence" value="ECO:0007669"/>
    <property type="project" value="Ensembl"/>
</dbReference>
<proteinExistence type="predicted"/>
<dbReference type="Pfam" id="PF01735">
    <property type="entry name" value="PLA2_B"/>
    <property type="match status" value="2"/>
</dbReference>
<dbReference type="GO" id="GO:0047499">
    <property type="term" value="F:calcium-independent phospholipase A2 activity"/>
    <property type="evidence" value="ECO:0007669"/>
    <property type="project" value="Ensembl"/>
</dbReference>
<dbReference type="GO" id="GO:0005789">
    <property type="term" value="C:endoplasmic reticulum membrane"/>
    <property type="evidence" value="ECO:0007669"/>
    <property type="project" value="Ensembl"/>
</dbReference>
<dbReference type="Gene3D" id="3.40.1090.10">
    <property type="entry name" value="Cytosolic phospholipase A2 catalytic domain"/>
    <property type="match status" value="1"/>
</dbReference>
<dbReference type="FunFam" id="3.40.1090.10:FF:000079">
    <property type="entry name" value="Cytosolic phospholipase A2 gamma"/>
    <property type="match status" value="1"/>
</dbReference>
<dbReference type="GO" id="GO:0005635">
    <property type="term" value="C:nuclear envelope"/>
    <property type="evidence" value="ECO:0007669"/>
    <property type="project" value="Ensembl"/>
</dbReference>
<dbReference type="GO" id="GO:0005544">
    <property type="term" value="F:calcium-dependent phospholipid binding"/>
    <property type="evidence" value="ECO:0007669"/>
    <property type="project" value="TreeGrafter"/>
</dbReference>
<evidence type="ECO:0000256" key="2">
    <source>
        <dbReference type="ARBA" id="ARBA00023098"/>
    </source>
</evidence>
<dbReference type="AlphaFoldDB" id="A0A8C2LSX1"/>
<dbReference type="Ensembl" id="ENSCGRT00001012173.1">
    <property type="protein sequence ID" value="ENSCGRP00001008072.1"/>
    <property type="gene ID" value="ENSCGRG00001010392.1"/>
</dbReference>
<reference evidence="8" key="2">
    <citation type="submission" date="2025-09" db="UniProtKB">
        <authorList>
            <consortium name="Ensembl"/>
        </authorList>
    </citation>
    <scope>IDENTIFICATION</scope>
</reference>
<dbReference type="GO" id="GO:0008374">
    <property type="term" value="F:O-acyltransferase activity"/>
    <property type="evidence" value="ECO:0007669"/>
    <property type="project" value="Ensembl"/>
</dbReference>
<sequence>MNPEESPKSQLSTGVYFATGFQKEEKAALTKRSPKVLEALQKLNIQAHQAPVIAVLGSGGGLRAHIAYLGVLSEMKELGLLDAVTYLAGVSGSTWALSSFYINNGDMEGMEEELKQRYEENRWQFGESLEKAIQAARRENYSMTDFWAYFVVSRQIRELENSNLSSIKKLVEEGRLPYPIFAAIDGDLQPDWRKRKTQKSWFEFTPHHAGYPALGAYVPITEFGSRFENGKLVKSEPERDLTYLRGLWGSALADIEDIKKFISAGPSTYLEAPEMPVDEVLLDLVMAFVKDQNDPSIKDKLQALQQVLSAERDEFGEQKYICLAEIAQNWNEISPKEKEQFLEYLLYCFMRTREFHEGMKNSSMNWVRGLLQDIFTFLSKTGICCWRWEWGTVYNFLYKNGNVTDEAMKSREFLHLVDAGLAINTPYPLVLPPAREAHLILSFDFSAGDPLETVRATANYCQCHAIPFPDVREDQLKEWAKAPESCYIFRGETGPVVMHFTLFNKDNCGDHIETWRKKYETMKLSDSYTPDLVTDLLRVSKENVKRNKDNILSEMQKVAGKTGNFLGTNKDCRRDTVQDVQSSRIVEIKISSNPDVT</sequence>
<evidence type="ECO:0000259" key="7">
    <source>
        <dbReference type="PROSITE" id="PS51210"/>
    </source>
</evidence>
<dbReference type="GO" id="GO:0031966">
    <property type="term" value="C:mitochondrial membrane"/>
    <property type="evidence" value="ECO:0007669"/>
    <property type="project" value="Ensembl"/>
</dbReference>
<evidence type="ECO:0000313" key="8">
    <source>
        <dbReference type="Ensembl" id="ENSCGRP00001008072.1"/>
    </source>
</evidence>
<dbReference type="GO" id="GO:0047498">
    <property type="term" value="F:calcium-dependent phospholipase A2 activity"/>
    <property type="evidence" value="ECO:0007669"/>
    <property type="project" value="TreeGrafter"/>
</dbReference>
<dbReference type="InterPro" id="IPR002642">
    <property type="entry name" value="LysoPLipase_cat_dom"/>
</dbReference>
<dbReference type="Proteomes" id="UP000694386">
    <property type="component" value="Unplaced"/>
</dbReference>
<evidence type="ECO:0000256" key="5">
    <source>
        <dbReference type="ARBA" id="ARBA00048656"/>
    </source>
</evidence>
<dbReference type="PROSITE" id="PS51210">
    <property type="entry name" value="PLA2C"/>
    <property type="match status" value="1"/>
</dbReference>
<dbReference type="PANTHER" id="PTHR10728">
    <property type="entry name" value="CYTOSOLIC PHOSPHOLIPASE A2"/>
    <property type="match status" value="1"/>
</dbReference>
<dbReference type="PANTHER" id="PTHR10728:SF39">
    <property type="entry name" value="CYTOSOLIC PHOSPHOLIPASE A2 GAMMA"/>
    <property type="match status" value="1"/>
</dbReference>
<keyword evidence="6" id="KW-0442">Lipid degradation</keyword>
<keyword evidence="2 6" id="KW-0443">Lipid metabolism</keyword>
<dbReference type="GO" id="GO:0005811">
    <property type="term" value="C:lipid droplet"/>
    <property type="evidence" value="ECO:0007669"/>
    <property type="project" value="Ensembl"/>
</dbReference>
<comment type="catalytic activity">
    <reaction evidence="5">
        <text>1-hexadecanoyl-sn-glycero-3-phosphocholine + H2O = sn-glycerol 3-phosphocholine + hexadecanoate + H(+)</text>
        <dbReference type="Rhea" id="RHEA:40435"/>
        <dbReference type="ChEBI" id="CHEBI:7896"/>
        <dbReference type="ChEBI" id="CHEBI:15377"/>
        <dbReference type="ChEBI" id="CHEBI:15378"/>
        <dbReference type="ChEBI" id="CHEBI:16870"/>
        <dbReference type="ChEBI" id="CHEBI:72998"/>
    </reaction>
    <physiologicalReaction direction="left-to-right" evidence="5">
        <dbReference type="Rhea" id="RHEA:40436"/>
    </physiologicalReaction>
</comment>
<name>A0A8C2LSX1_CRIGR</name>
<dbReference type="GO" id="GO:0005829">
    <property type="term" value="C:cytosol"/>
    <property type="evidence" value="ECO:0007669"/>
    <property type="project" value="TreeGrafter"/>
</dbReference>
<reference evidence="8" key="1">
    <citation type="submission" date="2025-08" db="UniProtKB">
        <authorList>
            <consortium name="Ensembl"/>
        </authorList>
    </citation>
    <scope>IDENTIFICATION</scope>
</reference>
<comment type="catalytic activity">
    <reaction evidence="3">
        <text>a 1,2-diacyl-sn-glycero-3-phosphocholine + H2O = a 1-acyl-sn-glycero-3-phosphocholine + a fatty acid + H(+)</text>
        <dbReference type="Rhea" id="RHEA:15801"/>
        <dbReference type="ChEBI" id="CHEBI:15377"/>
        <dbReference type="ChEBI" id="CHEBI:15378"/>
        <dbReference type="ChEBI" id="CHEBI:28868"/>
        <dbReference type="ChEBI" id="CHEBI:57643"/>
        <dbReference type="ChEBI" id="CHEBI:58168"/>
        <dbReference type="EC" id="3.1.1.4"/>
    </reaction>
    <physiologicalReaction direction="left-to-right" evidence="3">
        <dbReference type="Rhea" id="RHEA:15802"/>
    </physiologicalReaction>
</comment>
<evidence type="ECO:0000313" key="9">
    <source>
        <dbReference type="Proteomes" id="UP000694386"/>
    </source>
</evidence>
<dbReference type="GO" id="GO:0036151">
    <property type="term" value="P:phosphatidylcholine acyl-chain remodeling"/>
    <property type="evidence" value="ECO:0007669"/>
    <property type="project" value="Ensembl"/>
</dbReference>